<sequence>MNWRSILPHRAQPTWTGMFLALVTHTFMCRCREVFRDDPRLGRVSPRSLASAAVLMFGQSLRSHSGKPPSCQSVVK</sequence>
<gene>
    <name evidence="1" type="ORF">L210DRAFT_3518058</name>
</gene>
<keyword evidence="2" id="KW-1185">Reference proteome</keyword>
<reference evidence="1" key="2">
    <citation type="journal article" date="2020" name="Nat. Commun.">
        <title>Large-scale genome sequencing of mycorrhizal fungi provides insights into the early evolution of symbiotic traits.</title>
        <authorList>
            <person name="Miyauchi S."/>
            <person name="Kiss E."/>
            <person name="Kuo A."/>
            <person name="Drula E."/>
            <person name="Kohler A."/>
            <person name="Sanchez-Garcia M."/>
            <person name="Morin E."/>
            <person name="Andreopoulos B."/>
            <person name="Barry K.W."/>
            <person name="Bonito G."/>
            <person name="Buee M."/>
            <person name="Carver A."/>
            <person name="Chen C."/>
            <person name="Cichocki N."/>
            <person name="Clum A."/>
            <person name="Culley D."/>
            <person name="Crous P.W."/>
            <person name="Fauchery L."/>
            <person name="Girlanda M."/>
            <person name="Hayes R.D."/>
            <person name="Keri Z."/>
            <person name="LaButti K."/>
            <person name="Lipzen A."/>
            <person name="Lombard V."/>
            <person name="Magnuson J."/>
            <person name="Maillard F."/>
            <person name="Murat C."/>
            <person name="Nolan M."/>
            <person name="Ohm R.A."/>
            <person name="Pangilinan J."/>
            <person name="Pereira M.F."/>
            <person name="Perotto S."/>
            <person name="Peter M."/>
            <person name="Pfister S."/>
            <person name="Riley R."/>
            <person name="Sitrit Y."/>
            <person name="Stielow J.B."/>
            <person name="Szollosi G."/>
            <person name="Zifcakova L."/>
            <person name="Stursova M."/>
            <person name="Spatafora J.W."/>
            <person name="Tedersoo L."/>
            <person name="Vaario L.M."/>
            <person name="Yamada A."/>
            <person name="Yan M."/>
            <person name="Wang P."/>
            <person name="Xu J."/>
            <person name="Bruns T."/>
            <person name="Baldrian P."/>
            <person name="Vilgalys R."/>
            <person name="Dunand C."/>
            <person name="Henrissat B."/>
            <person name="Grigoriev I.V."/>
            <person name="Hibbett D."/>
            <person name="Nagy L.G."/>
            <person name="Martin F.M."/>
        </authorList>
    </citation>
    <scope>NUCLEOTIDE SEQUENCE</scope>
    <source>
        <strain evidence="1">BED1</strain>
    </source>
</reference>
<proteinExistence type="predicted"/>
<reference evidence="1" key="1">
    <citation type="submission" date="2019-10" db="EMBL/GenBank/DDBJ databases">
        <authorList>
            <consortium name="DOE Joint Genome Institute"/>
            <person name="Kuo A."/>
            <person name="Miyauchi S."/>
            <person name="Kiss E."/>
            <person name="Drula E."/>
            <person name="Kohler A."/>
            <person name="Sanchez-Garcia M."/>
            <person name="Andreopoulos B."/>
            <person name="Barry K.W."/>
            <person name="Bonito G."/>
            <person name="Buee M."/>
            <person name="Carver A."/>
            <person name="Chen C."/>
            <person name="Cichocki N."/>
            <person name="Clum A."/>
            <person name="Culley D."/>
            <person name="Crous P.W."/>
            <person name="Fauchery L."/>
            <person name="Girlanda M."/>
            <person name="Hayes R."/>
            <person name="Keri Z."/>
            <person name="LaButti K."/>
            <person name="Lipzen A."/>
            <person name="Lombard V."/>
            <person name="Magnuson J."/>
            <person name="Maillard F."/>
            <person name="Morin E."/>
            <person name="Murat C."/>
            <person name="Nolan M."/>
            <person name="Ohm R."/>
            <person name="Pangilinan J."/>
            <person name="Pereira M."/>
            <person name="Perotto S."/>
            <person name="Peter M."/>
            <person name="Riley R."/>
            <person name="Sitrit Y."/>
            <person name="Stielow B."/>
            <person name="Szollosi G."/>
            <person name="Zifcakova L."/>
            <person name="Stursova M."/>
            <person name="Spatafora J.W."/>
            <person name="Tedersoo L."/>
            <person name="Vaario L.-M."/>
            <person name="Yamada A."/>
            <person name="Yan M."/>
            <person name="Wang P."/>
            <person name="Xu J."/>
            <person name="Bruns T."/>
            <person name="Baldrian P."/>
            <person name="Vilgalys R."/>
            <person name="Henrissat B."/>
            <person name="Grigoriev I.V."/>
            <person name="Hibbett D."/>
            <person name="Nagy L.G."/>
            <person name="Martin F.M."/>
        </authorList>
    </citation>
    <scope>NUCLEOTIDE SEQUENCE</scope>
    <source>
        <strain evidence="1">BED1</strain>
    </source>
</reference>
<name>A0AAD4C8H2_BOLED</name>
<accession>A0AAD4C8H2</accession>
<dbReference type="Proteomes" id="UP001194468">
    <property type="component" value="Unassembled WGS sequence"/>
</dbReference>
<evidence type="ECO:0000313" key="2">
    <source>
        <dbReference type="Proteomes" id="UP001194468"/>
    </source>
</evidence>
<comment type="caution">
    <text evidence="1">The sequence shown here is derived from an EMBL/GenBank/DDBJ whole genome shotgun (WGS) entry which is preliminary data.</text>
</comment>
<dbReference type="AlphaFoldDB" id="A0AAD4C8H2"/>
<evidence type="ECO:0000313" key="1">
    <source>
        <dbReference type="EMBL" id="KAF8452285.1"/>
    </source>
</evidence>
<organism evidence="1 2">
    <name type="scientific">Boletus edulis BED1</name>
    <dbReference type="NCBI Taxonomy" id="1328754"/>
    <lineage>
        <taxon>Eukaryota</taxon>
        <taxon>Fungi</taxon>
        <taxon>Dikarya</taxon>
        <taxon>Basidiomycota</taxon>
        <taxon>Agaricomycotina</taxon>
        <taxon>Agaricomycetes</taxon>
        <taxon>Agaricomycetidae</taxon>
        <taxon>Boletales</taxon>
        <taxon>Boletineae</taxon>
        <taxon>Boletaceae</taxon>
        <taxon>Boletoideae</taxon>
        <taxon>Boletus</taxon>
    </lineage>
</organism>
<dbReference type="EMBL" id="WHUW01000001">
    <property type="protein sequence ID" value="KAF8452285.1"/>
    <property type="molecule type" value="Genomic_DNA"/>
</dbReference>
<protein>
    <submittedName>
        <fullName evidence="1">Uncharacterized protein</fullName>
    </submittedName>
</protein>